<evidence type="ECO:0000256" key="4">
    <source>
        <dbReference type="ARBA" id="ARBA00015163"/>
    </source>
</evidence>
<organism evidence="8">
    <name type="scientific">Cladonia uncialis subsp. uncialis</name>
    <dbReference type="NCBI Taxonomy" id="180999"/>
    <lineage>
        <taxon>Eukaryota</taxon>
        <taxon>Fungi</taxon>
        <taxon>Dikarya</taxon>
        <taxon>Ascomycota</taxon>
        <taxon>Pezizomycotina</taxon>
        <taxon>Lecanoromycetes</taxon>
        <taxon>OSLEUM clade</taxon>
        <taxon>Lecanoromycetidae</taxon>
        <taxon>Lecanorales</taxon>
        <taxon>Lecanorineae</taxon>
        <taxon>Cladoniaceae</taxon>
        <taxon>Cladonia</taxon>
    </lineage>
</organism>
<feature type="compositionally biased region" description="Basic and acidic residues" evidence="6">
    <location>
        <begin position="151"/>
        <end position="162"/>
    </location>
</feature>
<evidence type="ECO:0000259" key="7">
    <source>
        <dbReference type="PROSITE" id="PS51886"/>
    </source>
</evidence>
<dbReference type="InterPro" id="IPR006571">
    <property type="entry name" value="TLDc_dom"/>
</dbReference>
<comment type="subcellular location">
    <subcellularLocation>
        <location evidence="2">Cytoplasm</location>
    </subcellularLocation>
</comment>
<reference evidence="8" key="1">
    <citation type="submission" date="2016-05" db="EMBL/GenBank/DDBJ databases">
        <title>Lichen genome sequencing reveals its rich biosynthetic potential.</title>
        <authorList>
            <person name="Bertrand R.L."/>
            <person name="Abdel-Hameed M."/>
            <person name="Sorensen J.L."/>
        </authorList>
    </citation>
    <scope>NUCLEOTIDE SEQUENCE</scope>
</reference>
<dbReference type="AlphaFoldDB" id="A0A1Z1C563"/>
<comment type="function">
    <text evidence="1">May be involved in a process influencing telomere capping.</text>
</comment>
<name>A0A1Z1C563_CLAUC</name>
<evidence type="ECO:0000256" key="6">
    <source>
        <dbReference type="SAM" id="MobiDB-lite"/>
    </source>
</evidence>
<dbReference type="GO" id="GO:0006979">
    <property type="term" value="P:response to oxidative stress"/>
    <property type="evidence" value="ECO:0007669"/>
    <property type="project" value="TreeGrafter"/>
</dbReference>
<keyword evidence="5" id="KW-0963">Cytoplasm</keyword>
<evidence type="ECO:0000313" key="9">
    <source>
        <dbReference type="EMBL" id="AUW30943.1"/>
    </source>
</evidence>
<feature type="domain" description="TLDc" evidence="7">
    <location>
        <begin position="359"/>
        <end position="576"/>
    </location>
</feature>
<feature type="compositionally biased region" description="Low complexity" evidence="6">
    <location>
        <begin position="328"/>
        <end position="343"/>
    </location>
</feature>
<dbReference type="GO" id="GO:0005634">
    <property type="term" value="C:nucleus"/>
    <property type="evidence" value="ECO:0007669"/>
    <property type="project" value="TreeGrafter"/>
</dbReference>
<sequence>MGQDQSQEQNARNVSTEQLSHELAQRFARKCFTPLEITHFKDVFRSLADGQDGIHYWKEETLCRFLVIPDALGPGPVLYQMATYLGAFPFPSLAPSILTIEAMLKVVVIMTERYGKVLKNGKADRNKLLFRSLAVFDRRLSSVYEKPSKESLDALRERRSESSESAVASPVESRYTGGFLIDKPSNDTEEEEDDDELALAALDSLDAIEVFKHDQRADTKIHHAQIPVDNFRRLLMLLLVIAPLDAQESLSRHAQRLTETRLDGLRRVADSILWSFTPEENAGIFYQPFNTIIPVSLPFMFDGLNPLFEHFLFSKNIDLHKRRRKSSVSESRSPPSLASPTTTEEPEVPLEPLIPQEGEILDLNVLSQLAFFLKGNNLFRRLRLLYQGADAGFSMGSMEQKVLNWHAPSILLVAGTRLPSEPSGTSERAFADSLPPKRFLDGSSGNSTSGRVVFGAYLDVPWKHTYKEAIGGAETLLFQLEPIHEVFRASTISKDYATFTKSGISFGCPPPRTRPVSGLSSKAELGPVSLLLDSSLEFGVFNHDSTGGGSFHASQVRRTDWQDRFEIESLEVWGCGGEEEAEKQKAAWAFEEREAAARKNIRMGKDVESDRALLEMAGLVGNHNASGGSMG</sequence>
<comment type="similarity">
    <text evidence="3">Belongs to the RTC5 family.</text>
</comment>
<evidence type="ECO:0000256" key="1">
    <source>
        <dbReference type="ARBA" id="ARBA00002738"/>
    </source>
</evidence>
<dbReference type="EMBL" id="MG777483">
    <property type="protein sequence ID" value="AUW30943.1"/>
    <property type="molecule type" value="Genomic_DNA"/>
</dbReference>
<dbReference type="SMART" id="SM00584">
    <property type="entry name" value="TLDc"/>
    <property type="match status" value="1"/>
</dbReference>
<dbReference type="PANTHER" id="PTHR23354">
    <property type="entry name" value="NUCLEOLAR PROTEIN 7/ESTROGEN RECEPTOR COACTIVATOR-RELATED"/>
    <property type="match status" value="1"/>
</dbReference>
<proteinExistence type="inferred from homology"/>
<evidence type="ECO:0000313" key="8">
    <source>
        <dbReference type="EMBL" id="ANM86711.1"/>
    </source>
</evidence>
<feature type="region of interest" description="Disordered" evidence="6">
    <location>
        <begin position="151"/>
        <end position="171"/>
    </location>
</feature>
<evidence type="ECO:0000256" key="5">
    <source>
        <dbReference type="ARBA" id="ARBA00022490"/>
    </source>
</evidence>
<dbReference type="GO" id="GO:0005737">
    <property type="term" value="C:cytoplasm"/>
    <property type="evidence" value="ECO:0007669"/>
    <property type="project" value="UniProtKB-SubCell"/>
</dbReference>
<dbReference type="PANTHER" id="PTHR23354:SF130">
    <property type="entry name" value="RESTRICTION OF TELOMERE CAPPING PROTEIN 5"/>
    <property type="match status" value="1"/>
</dbReference>
<evidence type="ECO:0000256" key="2">
    <source>
        <dbReference type="ARBA" id="ARBA00004496"/>
    </source>
</evidence>
<evidence type="ECO:0000256" key="3">
    <source>
        <dbReference type="ARBA" id="ARBA00006731"/>
    </source>
</evidence>
<protein>
    <recommendedName>
        <fullName evidence="4">Restriction of telomere capping protein 5</fullName>
    </recommendedName>
</protein>
<dbReference type="Pfam" id="PF07534">
    <property type="entry name" value="TLD"/>
    <property type="match status" value="1"/>
</dbReference>
<feature type="region of interest" description="Disordered" evidence="6">
    <location>
        <begin position="324"/>
        <end position="348"/>
    </location>
</feature>
<reference evidence="9" key="2">
    <citation type="submission" date="2017-12" db="EMBL/GenBank/DDBJ databases">
        <title>Genome Sequencing Reveals a Rich Biosynthetic Potential.</title>
        <authorList>
            <person name="Bertrand R.L."/>
            <person name="Abdel-Hameed M.E."/>
            <person name="Sorensen J.L."/>
        </authorList>
    </citation>
    <scope>NUCLEOTIDE SEQUENCE</scope>
</reference>
<dbReference type="PROSITE" id="PS51886">
    <property type="entry name" value="TLDC"/>
    <property type="match status" value="1"/>
</dbReference>
<dbReference type="EMBL" id="KX264294">
    <property type="protein sequence ID" value="ANM86711.1"/>
    <property type="molecule type" value="Genomic_DNA"/>
</dbReference>
<accession>A0A1Z1C563</accession>